<reference evidence="3 4" key="1">
    <citation type="submission" date="2019-07" db="EMBL/GenBank/DDBJ databases">
        <title>Genome assembly of two rare yeast pathogens: Diutina rugosa and Trichomonascus ciferrii.</title>
        <authorList>
            <person name="Mixao V."/>
            <person name="Saus E."/>
            <person name="Hansen A."/>
            <person name="Lass-Flor C."/>
            <person name="Gabaldon T."/>
        </authorList>
    </citation>
    <scope>NUCLEOTIDE SEQUENCE [LARGE SCALE GENOMIC DNA]</scope>
    <source>
        <strain evidence="3 4">CBS 613</strain>
    </source>
</reference>
<comment type="caution">
    <text evidence="3">The sequence shown here is derived from an EMBL/GenBank/DDBJ whole genome shotgun (WGS) entry which is preliminary data.</text>
</comment>
<dbReference type="PROSITE" id="PS51184">
    <property type="entry name" value="JMJC"/>
    <property type="match status" value="1"/>
</dbReference>
<sequence>MASTKRIKGEYTRWTPSESGSTETLDVSSDEYNPNKLFSEYVVARKPVKLRGSVSDFNWQALDLDAIEATLDYDDHLWVEEKHSGGFGGGHQRVRMTLAELVDQLKQGVDRYYLTTQYDQEEDNTGEDGDDDEEDEEKVTDQVEASEQKIGDDEEEDDFDDSDEEEGDDSDDADARLRQLLQPPLTNLIFNPEFPINHPLLPTLIPQQINLWMGQAPKSSQTRPEIDTTKPDGGLGRYIPPVTHEGAQLTGTSSGLHHDHADNLYVVVSGVKRFTLFPPSNVYDLNTVGTVYRVFNSGVIDYVADSKSPNWHQLRDDGAVVAQVEAWKNGKEAEETSEGNIGGENDYNNKAKHPPSFSTIPPALLHIDDVEDDEYREKLMALTRESYPQLLSLPRLTVWLKPGEMLYLPTGWFHEVSSFGDQPHIAVNYWFIPPVTGKYADPYHDDNYWQSDWAKTKAVVDSMRALAVSDDDEEDEEDEEEGDELEEEDEAEDDE</sequence>
<dbReference type="Proteomes" id="UP000449547">
    <property type="component" value="Unassembled WGS sequence"/>
</dbReference>
<dbReference type="Gene3D" id="2.60.120.650">
    <property type="entry name" value="Cupin"/>
    <property type="match status" value="1"/>
</dbReference>
<dbReference type="SMART" id="SM00558">
    <property type="entry name" value="JmjC"/>
    <property type="match status" value="1"/>
</dbReference>
<accession>A0A642UEI9</accession>
<feature type="region of interest" description="Disordered" evidence="1">
    <location>
        <begin position="464"/>
        <end position="495"/>
    </location>
</feature>
<dbReference type="OMA" id="PASWWHE"/>
<dbReference type="AlphaFoldDB" id="A0A642UEI9"/>
<dbReference type="EMBL" id="SWFT01000155">
    <property type="protein sequence ID" value="KAA8897582.1"/>
    <property type="molecule type" value="Genomic_DNA"/>
</dbReference>
<feature type="compositionally biased region" description="Polar residues" evidence="1">
    <location>
        <begin position="14"/>
        <end position="30"/>
    </location>
</feature>
<evidence type="ECO:0000256" key="1">
    <source>
        <dbReference type="SAM" id="MobiDB-lite"/>
    </source>
</evidence>
<evidence type="ECO:0000313" key="3">
    <source>
        <dbReference type="EMBL" id="KAA8897582.1"/>
    </source>
</evidence>
<evidence type="ECO:0000259" key="2">
    <source>
        <dbReference type="PROSITE" id="PS51184"/>
    </source>
</evidence>
<feature type="compositionally biased region" description="Acidic residues" evidence="1">
    <location>
        <begin position="152"/>
        <end position="172"/>
    </location>
</feature>
<dbReference type="SUPFAM" id="SSF51197">
    <property type="entry name" value="Clavaminate synthase-like"/>
    <property type="match status" value="1"/>
</dbReference>
<dbReference type="PANTHER" id="PTHR12461:SF100">
    <property type="entry name" value="JMJC DOMAIN-CONTAINING PROTEIN 4"/>
    <property type="match status" value="1"/>
</dbReference>
<dbReference type="OrthoDB" id="415358at2759"/>
<organism evidence="3 4">
    <name type="scientific">Diutina rugosa</name>
    <name type="common">Yeast</name>
    <name type="synonym">Candida rugosa</name>
    <dbReference type="NCBI Taxonomy" id="5481"/>
    <lineage>
        <taxon>Eukaryota</taxon>
        <taxon>Fungi</taxon>
        <taxon>Dikarya</taxon>
        <taxon>Ascomycota</taxon>
        <taxon>Saccharomycotina</taxon>
        <taxon>Pichiomycetes</taxon>
        <taxon>Debaryomycetaceae</taxon>
        <taxon>Diutina</taxon>
    </lineage>
</organism>
<proteinExistence type="predicted"/>
<evidence type="ECO:0000313" key="4">
    <source>
        <dbReference type="Proteomes" id="UP000449547"/>
    </source>
</evidence>
<feature type="region of interest" description="Disordered" evidence="1">
    <location>
        <begin position="116"/>
        <end position="172"/>
    </location>
</feature>
<gene>
    <name evidence="3" type="ORF">DIURU_005181</name>
</gene>
<keyword evidence="4" id="KW-1185">Reference proteome</keyword>
<dbReference type="Pfam" id="PF13621">
    <property type="entry name" value="Cupin_8"/>
    <property type="match status" value="1"/>
</dbReference>
<protein>
    <recommendedName>
        <fullName evidence="2">JmjC domain-containing protein</fullName>
    </recommendedName>
</protein>
<dbReference type="InterPro" id="IPR041667">
    <property type="entry name" value="Cupin_8"/>
</dbReference>
<feature type="compositionally biased region" description="Acidic residues" evidence="1">
    <location>
        <begin position="119"/>
        <end position="138"/>
    </location>
</feature>
<dbReference type="PANTHER" id="PTHR12461">
    <property type="entry name" value="HYPOXIA-INDUCIBLE FACTOR 1 ALPHA INHIBITOR-RELATED"/>
    <property type="match status" value="1"/>
</dbReference>
<dbReference type="RefSeq" id="XP_034010057.1">
    <property type="nucleotide sequence ID" value="XM_034158135.1"/>
</dbReference>
<feature type="compositionally biased region" description="Acidic residues" evidence="1">
    <location>
        <begin position="469"/>
        <end position="495"/>
    </location>
</feature>
<name>A0A642UEI9_DIURU</name>
<dbReference type="GeneID" id="54783832"/>
<dbReference type="VEuPathDB" id="FungiDB:DIURU_005181"/>
<dbReference type="InterPro" id="IPR003347">
    <property type="entry name" value="JmjC_dom"/>
</dbReference>
<feature type="domain" description="JmjC" evidence="2">
    <location>
        <begin position="219"/>
        <end position="448"/>
    </location>
</feature>
<feature type="region of interest" description="Disordered" evidence="1">
    <location>
        <begin position="1"/>
        <end position="30"/>
    </location>
</feature>